<dbReference type="Proteomes" id="UP000674179">
    <property type="component" value="Chromosome 34"/>
</dbReference>
<evidence type="ECO:0000313" key="3">
    <source>
        <dbReference type="Proteomes" id="UP000674179"/>
    </source>
</evidence>
<dbReference type="OrthoDB" id="267176at2759"/>
<name>A0A836GN45_LEIEN</name>
<evidence type="ECO:0000313" key="2">
    <source>
        <dbReference type="EMBL" id="KAG5468615.1"/>
    </source>
</evidence>
<accession>A0A836GN45</accession>
<sequence length="558" mass="59530">MKSSVPTSVKVSPLRSSTFLLPQQTGPQRTATGCASIRLDTYRDTSDLRAALRKIEAAFVSVGQETAVNATTSLSRAEEASKATADVRLANAGDSAPSRPTAAAKKKCAATARVLPKRGLPAISVLSPQLVIHCFSFCNLQSLGVLCRVSVRMNVLVALQGTALWLAAARQRRILISVPARAREELRDALLQRARERRAEEAYYEAEIARMEERLSARAQDIYAQNIDVDLTLRTSGGGSAAAATSPVPLWLRQQRMAQAKVCGAVDSAGGAPAPPSQSTEMCAKLQTEIEALEEMRRACESRLKLQEELLLQQDAQLRQWHSLLAPCKVSGSGHSLVPEAARPVTDSSHLQSESAETVASSHALISAAQIDAFERRIARLVLNGCISTPSAVTAGAPMGEPSLPVVLRRGVEDFASLELVLRALGCGEPINGFNPANHGGVFTGNTGAATTGAMAAAGASASAVRAAAARWNAFQKVCPTNEEYGKARLFFKSQALRVGPASAARVRSCVGGRCPADVDERWQQRASAKQMPALLRLSGFVRRVEAMSDAQVLQEWM</sequence>
<dbReference type="EMBL" id="JAFHKP010000034">
    <property type="protein sequence ID" value="KAG5468615.1"/>
    <property type="molecule type" value="Genomic_DNA"/>
</dbReference>
<organism evidence="2 3">
    <name type="scientific">Leishmania enriettii</name>
    <dbReference type="NCBI Taxonomy" id="5663"/>
    <lineage>
        <taxon>Eukaryota</taxon>
        <taxon>Discoba</taxon>
        <taxon>Euglenozoa</taxon>
        <taxon>Kinetoplastea</taxon>
        <taxon>Metakinetoplastina</taxon>
        <taxon>Trypanosomatida</taxon>
        <taxon>Trypanosomatidae</taxon>
        <taxon>Leishmaniinae</taxon>
        <taxon>Leishmania</taxon>
    </lineage>
</organism>
<keyword evidence="3" id="KW-1185">Reference proteome</keyword>
<dbReference type="KEGG" id="lenr:94168729"/>
<comment type="caution">
    <text evidence="2">The sequence shown here is derived from an EMBL/GenBank/DDBJ whole genome shotgun (WGS) entry which is preliminary data.</text>
</comment>
<proteinExistence type="predicted"/>
<evidence type="ECO:0008006" key="4">
    <source>
        <dbReference type="Google" id="ProtNLM"/>
    </source>
</evidence>
<feature type="coiled-coil region" evidence="1">
    <location>
        <begin position="283"/>
        <end position="310"/>
    </location>
</feature>
<reference evidence="2 3" key="1">
    <citation type="submission" date="2021-02" db="EMBL/GenBank/DDBJ databases">
        <title>Leishmania (Mundinia) enrietti genome sequencing and assembly.</title>
        <authorList>
            <person name="Almutairi H."/>
            <person name="Gatherer D."/>
        </authorList>
    </citation>
    <scope>NUCLEOTIDE SEQUENCE [LARGE SCALE GENOMIC DNA]</scope>
    <source>
        <strain evidence="2">CUR178</strain>
    </source>
</reference>
<gene>
    <name evidence="2" type="ORF">CUR178_01449</name>
</gene>
<dbReference type="AlphaFoldDB" id="A0A836GN45"/>
<keyword evidence="1" id="KW-0175">Coiled coil</keyword>
<evidence type="ECO:0000256" key="1">
    <source>
        <dbReference type="SAM" id="Coils"/>
    </source>
</evidence>
<dbReference type="GeneID" id="94168729"/>
<protein>
    <recommendedName>
        <fullName evidence="4">F-box domain-containing protein</fullName>
    </recommendedName>
</protein>
<dbReference type="RefSeq" id="XP_067689322.1">
    <property type="nucleotide sequence ID" value="XM_067833219.1"/>
</dbReference>